<sequence>MSGSSAATAPAPASQKNIKSVLNTKPLKFVIKTGGASYECQMFADRATYERTKPVRTNTGDANNPASSSASSVYSQ</sequence>
<gene>
    <name evidence="2" type="ORF">BD289DRAFT_479399</name>
</gene>
<evidence type="ECO:0000256" key="1">
    <source>
        <dbReference type="SAM" id="MobiDB-lite"/>
    </source>
</evidence>
<dbReference type="InParanoid" id="A0A2T3AJH6"/>
<evidence type="ECO:0000313" key="2">
    <source>
        <dbReference type="EMBL" id="PSS00723.1"/>
    </source>
</evidence>
<name>A0A2T3AJH6_9PEZI</name>
<evidence type="ECO:0000313" key="3">
    <source>
        <dbReference type="Proteomes" id="UP000241462"/>
    </source>
</evidence>
<organism evidence="2 3">
    <name type="scientific">Coniella lustricola</name>
    <dbReference type="NCBI Taxonomy" id="2025994"/>
    <lineage>
        <taxon>Eukaryota</taxon>
        <taxon>Fungi</taxon>
        <taxon>Dikarya</taxon>
        <taxon>Ascomycota</taxon>
        <taxon>Pezizomycotina</taxon>
        <taxon>Sordariomycetes</taxon>
        <taxon>Sordariomycetidae</taxon>
        <taxon>Diaporthales</taxon>
        <taxon>Schizoparmaceae</taxon>
        <taxon>Coniella</taxon>
    </lineage>
</organism>
<feature type="compositionally biased region" description="Low complexity" evidence="1">
    <location>
        <begin position="66"/>
        <end position="76"/>
    </location>
</feature>
<feature type="region of interest" description="Disordered" evidence="1">
    <location>
        <begin position="48"/>
        <end position="76"/>
    </location>
</feature>
<reference evidence="2 3" key="1">
    <citation type="journal article" date="2018" name="Mycol. Prog.">
        <title>Coniella lustricola, a new species from submerged detritus.</title>
        <authorList>
            <person name="Raudabaugh D.B."/>
            <person name="Iturriaga T."/>
            <person name="Carver A."/>
            <person name="Mondo S."/>
            <person name="Pangilinan J."/>
            <person name="Lipzen A."/>
            <person name="He G."/>
            <person name="Amirebrahimi M."/>
            <person name="Grigoriev I.V."/>
            <person name="Miller A.N."/>
        </authorList>
    </citation>
    <scope>NUCLEOTIDE SEQUENCE [LARGE SCALE GENOMIC DNA]</scope>
    <source>
        <strain evidence="2 3">B22-T-1</strain>
    </source>
</reference>
<keyword evidence="3" id="KW-1185">Reference proteome</keyword>
<protein>
    <submittedName>
        <fullName evidence="2">Uncharacterized protein</fullName>
    </submittedName>
</protein>
<proteinExistence type="predicted"/>
<dbReference type="OrthoDB" id="5221152at2759"/>
<feature type="compositionally biased region" description="Polar residues" evidence="1">
    <location>
        <begin position="55"/>
        <end position="65"/>
    </location>
</feature>
<dbReference type="Proteomes" id="UP000241462">
    <property type="component" value="Unassembled WGS sequence"/>
</dbReference>
<accession>A0A2T3AJH6</accession>
<dbReference type="AlphaFoldDB" id="A0A2T3AJH6"/>
<dbReference type="EMBL" id="KZ678382">
    <property type="protein sequence ID" value="PSS00723.1"/>
    <property type="molecule type" value="Genomic_DNA"/>
</dbReference>